<evidence type="ECO:0000313" key="1">
    <source>
        <dbReference type="EMBL" id="EDS09897.1"/>
    </source>
</evidence>
<reference evidence="1" key="2">
    <citation type="submission" date="2013-09" db="EMBL/GenBank/DDBJ databases">
        <title>Draft genome sequence of Anaerotruncus colihominis(DSM 17241).</title>
        <authorList>
            <person name="Sudarsanam P."/>
            <person name="Ley R."/>
            <person name="Guruge J."/>
            <person name="Turnbaugh P.J."/>
            <person name="Mahowald M."/>
            <person name="Liep D."/>
            <person name="Gordon J."/>
        </authorList>
    </citation>
    <scope>NUCLEOTIDE SEQUENCE</scope>
    <source>
        <strain evidence="1">DSM 17241</strain>
    </source>
</reference>
<organism evidence="1 2">
    <name type="scientific">Anaerotruncus colihominis DSM 17241</name>
    <dbReference type="NCBI Taxonomy" id="445972"/>
    <lineage>
        <taxon>Bacteria</taxon>
        <taxon>Bacillati</taxon>
        <taxon>Bacillota</taxon>
        <taxon>Clostridia</taxon>
        <taxon>Eubacteriales</taxon>
        <taxon>Oscillospiraceae</taxon>
        <taxon>Anaerotruncus</taxon>
    </lineage>
</organism>
<accession>B0PEW3</accession>
<dbReference type="AlphaFoldDB" id="B0PEW3"/>
<reference evidence="1" key="1">
    <citation type="submission" date="2007-11" db="EMBL/GenBank/DDBJ databases">
        <authorList>
            <person name="Fulton L."/>
            <person name="Clifton S."/>
            <person name="Fulton B."/>
            <person name="Xu J."/>
            <person name="Minx P."/>
            <person name="Pepin K.H."/>
            <person name="Johnson M."/>
            <person name="Thiruvilangam P."/>
            <person name="Bhonagiri V."/>
            <person name="Nash W.E."/>
            <person name="Mardis E.R."/>
            <person name="Wilson R.K."/>
        </authorList>
    </citation>
    <scope>NUCLEOTIDE SEQUENCE [LARGE SCALE GENOMIC DNA]</scope>
    <source>
        <strain evidence="1">DSM 17241</strain>
    </source>
</reference>
<dbReference type="HOGENOM" id="CLU_1665773_0_0_9"/>
<comment type="caution">
    <text evidence="1">The sequence shown here is derived from an EMBL/GenBank/DDBJ whole genome shotgun (WGS) entry which is preliminary data.</text>
</comment>
<sequence>MIQGPHDVPLNIPPEGAANINFFHCGYSFSNIENCDCSASSQCYSSAIFGVFAANTVRVRLSLFGCLIFMLDGFFPRDIVVNSRGAFTPAVCIKIGNLNCLSDNVFNFRAVGVVAQHPIPSGVSCQICNADHLRLAGPAFATCSRRAKGVIWNFQLHD</sequence>
<name>B0PEW3_9FIRM</name>
<keyword evidence="2" id="KW-1185">Reference proteome</keyword>
<evidence type="ECO:0000313" key="2">
    <source>
        <dbReference type="Proteomes" id="UP000003803"/>
    </source>
</evidence>
<protein>
    <submittedName>
        <fullName evidence="1">Uncharacterized protein</fullName>
    </submittedName>
</protein>
<proteinExistence type="predicted"/>
<dbReference type="EMBL" id="ABGD02000025">
    <property type="protein sequence ID" value="EDS09897.1"/>
    <property type="molecule type" value="Genomic_DNA"/>
</dbReference>
<dbReference type="Proteomes" id="UP000003803">
    <property type="component" value="Unassembled WGS sequence"/>
</dbReference>
<gene>
    <name evidence="1" type="ORF">ANACOL_03342</name>
</gene>